<keyword evidence="2" id="KW-1185">Reference proteome</keyword>
<dbReference type="SUPFAM" id="SSF51905">
    <property type="entry name" value="FAD/NAD(P)-binding domain"/>
    <property type="match status" value="1"/>
</dbReference>
<evidence type="ECO:0000313" key="2">
    <source>
        <dbReference type="Proteomes" id="UP001253439"/>
    </source>
</evidence>
<sequence length="391" mass="41816">MMGAFRAVLCHDGGHEQSVERTSRAIDRQVLVVGDDFAGVMAAGFLDHAGLDPVLAPSASESAAPPVAVMWQPGLTLLERLGLRRPVVDRGRKLATLACPVAKHSWRADQDGRPALVAIDRSTLRELLASHVLARVRTAAGAVTAVESTPTGVEATFESGVTEPFDAAVTADRSCLGTDGPRLGDSLHTWAFAWPDERAQPDGPTEAWATSDAAFTVPTTDSTYVQLVTAAEMPARAVVSPDGIADRFGPLFPNSAPLDGLDRDGFAYRRVPTVAPLSLARGHVARIGTAARVALPGGHLGPAIDIEAAWILADALMYGPTTVGDALAEYERRYRQRAARLWAYPPESDATEPETTLSPSLHQLWRARRLVFSHIWDGPQPPLARDVPESL</sequence>
<dbReference type="EMBL" id="JAMQOM010000005">
    <property type="protein sequence ID" value="MDS0222293.1"/>
    <property type="molecule type" value="Genomic_DNA"/>
</dbReference>
<evidence type="ECO:0000313" key="1">
    <source>
        <dbReference type="EMBL" id="MDS0222293.1"/>
    </source>
</evidence>
<dbReference type="Proteomes" id="UP001253439">
    <property type="component" value="Unassembled WGS sequence"/>
</dbReference>
<protein>
    <recommendedName>
        <fullName evidence="3">FAD-dependent monooxygenase</fullName>
    </recommendedName>
</protein>
<gene>
    <name evidence="1" type="ORF">NDI54_13135</name>
</gene>
<accession>A0AAE4EY77</accession>
<dbReference type="AlphaFoldDB" id="A0AAE4EY77"/>
<organism evidence="1 2">
    <name type="scientific">Haloarcula terrestris</name>
    <dbReference type="NCBI Taxonomy" id="2950533"/>
    <lineage>
        <taxon>Archaea</taxon>
        <taxon>Methanobacteriati</taxon>
        <taxon>Methanobacteriota</taxon>
        <taxon>Stenosarchaea group</taxon>
        <taxon>Halobacteria</taxon>
        <taxon>Halobacteriales</taxon>
        <taxon>Haloarculaceae</taxon>
        <taxon>Haloarcula</taxon>
    </lineage>
</organism>
<proteinExistence type="predicted"/>
<reference evidence="1 2" key="1">
    <citation type="submission" date="2022-06" db="EMBL/GenBank/DDBJ databases">
        <title>Haloarcula sp. a new haloarchaeum isolate from saline soil.</title>
        <authorList>
            <person name="Strakova D."/>
            <person name="Galisteo C."/>
            <person name="Sanchez-Porro C."/>
            <person name="Ventosa A."/>
        </authorList>
    </citation>
    <scope>NUCLEOTIDE SEQUENCE [LARGE SCALE GENOMIC DNA]</scope>
    <source>
        <strain evidence="1 2">S1AR25-5A</strain>
    </source>
</reference>
<dbReference type="Gene3D" id="3.50.50.60">
    <property type="entry name" value="FAD/NAD(P)-binding domain"/>
    <property type="match status" value="2"/>
</dbReference>
<comment type="caution">
    <text evidence="1">The sequence shown here is derived from an EMBL/GenBank/DDBJ whole genome shotgun (WGS) entry which is preliminary data.</text>
</comment>
<dbReference type="RefSeq" id="WP_310896911.1">
    <property type="nucleotide sequence ID" value="NZ_JAMQOM010000005.1"/>
</dbReference>
<dbReference type="InterPro" id="IPR036188">
    <property type="entry name" value="FAD/NAD-bd_sf"/>
</dbReference>
<evidence type="ECO:0008006" key="3">
    <source>
        <dbReference type="Google" id="ProtNLM"/>
    </source>
</evidence>
<name>A0AAE4EY77_9EURY</name>